<protein>
    <submittedName>
        <fullName evidence="1">Uncharacterized protein</fullName>
    </submittedName>
</protein>
<gene>
    <name evidence="1" type="ORF">L6164_024247</name>
</gene>
<comment type="caution">
    <text evidence="1">The sequence shown here is derived from an EMBL/GenBank/DDBJ whole genome shotgun (WGS) entry which is preliminary data.</text>
</comment>
<sequence>MREESLSSGSGGGAVSASAIHPSTVVLGCWEERNQNGQTKRNRLEHRKLHDLVYIKYNQALKAYYNMRNEIDSTSLIGIDTSKEWLHREMDDAENDLDFGNDNLTWNIVEKASRAVEYFGNSCLGIWSASLNLFNIISVKFPEYRIHIEKTQCFAKSFCQSFSGAIDHFLVTGIFEIMLRKRTRSVQKDQQHMGHITISDANSDYYSQSHAFGRNIKSNPIFNVPRLFVGLGPKGLLDSDSVRSPTSPLDFLVLPKLGDSVRTPRSFPKEVPQRTWDCSKVGLSLIDSLEDCSEVSGKILRSSESRNKSISPRTAFNPPTRQASKDSFEASKSLPKNFGNLPYTRNVSNFHNDSHVVFEIGETYQENESFGKARSCSLDSCFPFKTLSGLTLTTTYSDSGNFTYKDITIQVSSPPHFIGGSLNSNTIPTDLNSNSVCICFSNEFMGSLSASEIELSEDYTCVTSHGPCPKTTHIYGDCILETYSKNLRNHGKNKENVTLMSQMAQNNGNSLDVPNQYPSKDFLSFCYHCKKKLEDGKDIYMYRGEKAFCSLTCRALEIMIDEELEKSNPSSENSPKPEYGEQLFETGFFTAT</sequence>
<proteinExistence type="predicted"/>
<name>A0ACB9LYG1_BAUVA</name>
<organism evidence="1 2">
    <name type="scientific">Bauhinia variegata</name>
    <name type="common">Purple orchid tree</name>
    <name type="synonym">Phanera variegata</name>
    <dbReference type="NCBI Taxonomy" id="167791"/>
    <lineage>
        <taxon>Eukaryota</taxon>
        <taxon>Viridiplantae</taxon>
        <taxon>Streptophyta</taxon>
        <taxon>Embryophyta</taxon>
        <taxon>Tracheophyta</taxon>
        <taxon>Spermatophyta</taxon>
        <taxon>Magnoliopsida</taxon>
        <taxon>eudicotyledons</taxon>
        <taxon>Gunneridae</taxon>
        <taxon>Pentapetalae</taxon>
        <taxon>rosids</taxon>
        <taxon>fabids</taxon>
        <taxon>Fabales</taxon>
        <taxon>Fabaceae</taxon>
        <taxon>Cercidoideae</taxon>
        <taxon>Cercideae</taxon>
        <taxon>Bauhiniinae</taxon>
        <taxon>Bauhinia</taxon>
    </lineage>
</organism>
<reference evidence="1 2" key="1">
    <citation type="journal article" date="2022" name="DNA Res.">
        <title>Chromosomal-level genome assembly of the orchid tree Bauhinia variegata (Leguminosae; Cercidoideae) supports the allotetraploid origin hypothesis of Bauhinia.</title>
        <authorList>
            <person name="Zhong Y."/>
            <person name="Chen Y."/>
            <person name="Zheng D."/>
            <person name="Pang J."/>
            <person name="Liu Y."/>
            <person name="Luo S."/>
            <person name="Meng S."/>
            <person name="Qian L."/>
            <person name="Wei D."/>
            <person name="Dai S."/>
            <person name="Zhou R."/>
        </authorList>
    </citation>
    <scope>NUCLEOTIDE SEQUENCE [LARGE SCALE GENOMIC DNA]</scope>
    <source>
        <strain evidence="1">BV-YZ2020</strain>
    </source>
</reference>
<keyword evidence="2" id="KW-1185">Reference proteome</keyword>
<dbReference type="EMBL" id="CM039435">
    <property type="protein sequence ID" value="KAI4316249.1"/>
    <property type="molecule type" value="Genomic_DNA"/>
</dbReference>
<evidence type="ECO:0000313" key="2">
    <source>
        <dbReference type="Proteomes" id="UP000828941"/>
    </source>
</evidence>
<dbReference type="Proteomes" id="UP000828941">
    <property type="component" value="Chromosome 10"/>
</dbReference>
<accession>A0ACB9LYG1</accession>
<evidence type="ECO:0000313" key="1">
    <source>
        <dbReference type="EMBL" id="KAI4316249.1"/>
    </source>
</evidence>